<dbReference type="Proteomes" id="UP000235145">
    <property type="component" value="Unassembled WGS sequence"/>
</dbReference>
<reference evidence="7 8" key="1">
    <citation type="journal article" date="2017" name="Nat. Commun.">
        <title>Genome assembly with in vitro proximity ligation data and whole-genome triplication in lettuce.</title>
        <authorList>
            <person name="Reyes-Chin-Wo S."/>
            <person name="Wang Z."/>
            <person name="Yang X."/>
            <person name="Kozik A."/>
            <person name="Arikit S."/>
            <person name="Song C."/>
            <person name="Xia L."/>
            <person name="Froenicke L."/>
            <person name="Lavelle D.O."/>
            <person name="Truco M.J."/>
            <person name="Xia R."/>
            <person name="Zhu S."/>
            <person name="Xu C."/>
            <person name="Xu H."/>
            <person name="Xu X."/>
            <person name="Cox K."/>
            <person name="Korf I."/>
            <person name="Meyers B.C."/>
            <person name="Michelmore R.W."/>
        </authorList>
    </citation>
    <scope>NUCLEOTIDE SEQUENCE [LARGE SCALE GENOMIC DNA]</scope>
    <source>
        <strain evidence="8">cv. Salinas</strain>
        <tissue evidence="7">Seedlings</tissue>
    </source>
</reference>
<evidence type="ECO:0000313" key="8">
    <source>
        <dbReference type="Proteomes" id="UP000235145"/>
    </source>
</evidence>
<dbReference type="InterPro" id="IPR027417">
    <property type="entry name" value="P-loop_NTPase"/>
</dbReference>
<comment type="caution">
    <text evidence="7">The sequence shown here is derived from an EMBL/GenBank/DDBJ whole genome shotgun (WGS) entry which is preliminary data.</text>
</comment>
<dbReference type="Pfam" id="PF13086">
    <property type="entry name" value="AAA_11"/>
    <property type="match status" value="1"/>
</dbReference>
<dbReference type="PANTHER" id="PTHR47025:SF7">
    <property type="entry name" value="ACYL-COA N-ACYLTRANSFERASE WITH RING_FYVE_PHD-TYPE ZINC FINGER DOMAIN-CONTAINING PROTEIN"/>
    <property type="match status" value="1"/>
</dbReference>
<accession>A0A9R1V1M1</accession>
<dbReference type="InterPro" id="IPR041677">
    <property type="entry name" value="DNA2/NAM7_AAA_11"/>
</dbReference>
<feature type="domain" description="Tify" evidence="6">
    <location>
        <begin position="66"/>
        <end position="101"/>
    </location>
</feature>
<evidence type="ECO:0000259" key="5">
    <source>
        <dbReference type="Pfam" id="PF13086"/>
    </source>
</evidence>
<evidence type="ECO:0000256" key="1">
    <source>
        <dbReference type="ARBA" id="ARBA00004123"/>
    </source>
</evidence>
<feature type="region of interest" description="Disordered" evidence="4">
    <location>
        <begin position="314"/>
        <end position="385"/>
    </location>
</feature>
<dbReference type="Pfam" id="PF16135">
    <property type="entry name" value="TDBD"/>
    <property type="match status" value="1"/>
</dbReference>
<feature type="domain" description="DNA2/NAM7 helicase helicase" evidence="5">
    <location>
        <begin position="121"/>
        <end position="287"/>
    </location>
</feature>
<evidence type="ECO:0008006" key="9">
    <source>
        <dbReference type="Google" id="ProtNLM"/>
    </source>
</evidence>
<organism evidence="7 8">
    <name type="scientific">Lactuca sativa</name>
    <name type="common">Garden lettuce</name>
    <dbReference type="NCBI Taxonomy" id="4236"/>
    <lineage>
        <taxon>Eukaryota</taxon>
        <taxon>Viridiplantae</taxon>
        <taxon>Streptophyta</taxon>
        <taxon>Embryophyta</taxon>
        <taxon>Tracheophyta</taxon>
        <taxon>Spermatophyta</taxon>
        <taxon>Magnoliopsida</taxon>
        <taxon>eudicotyledons</taxon>
        <taxon>Gunneridae</taxon>
        <taxon>Pentapetalae</taxon>
        <taxon>asterids</taxon>
        <taxon>campanulids</taxon>
        <taxon>Asterales</taxon>
        <taxon>Asteraceae</taxon>
        <taxon>Cichorioideae</taxon>
        <taxon>Cichorieae</taxon>
        <taxon>Lactucinae</taxon>
        <taxon>Lactuca</taxon>
    </lineage>
</organism>
<sequence length="385" mass="42634">MVATVRLTIPAGGGIPGPPVVGRYKVNACTQKYKSEDLIAASINNYDSATVNKSYQRTLIDDYMDKILRAHEFEEHAGGKTRHPNNYIYLENGKLVYSIIQAMKNSPLNTVDESIRNVVGSSVNEEFLQVWKVVKPGSKGVHSVVLNEVGLSKHGQDSHSSNALRLKLEKLVDRIKFLEAKRANLSNGNPDSKQVLEGDDDVDVHVRRNLMKKTKALKLKLRKSILKEAETVITTLSGCGGDLYSVCSESMSTHKFSSSSESSLFGAVVIDEAAQALEPSTLIPLQLSGGVFNSLKSSNQVTVTDIKHDDISRQFTKNRNKANRHDEQRKRFSNDSGLGVEKEKKKATKQYDSSSAVEKKRNDEDGVTREKGGNMGVDKKKERRK</sequence>
<gene>
    <name evidence="7" type="ORF">LSAT_V11C700352410</name>
</gene>
<feature type="compositionally biased region" description="Basic and acidic residues" evidence="4">
    <location>
        <begin position="323"/>
        <end position="333"/>
    </location>
</feature>
<evidence type="ECO:0000259" key="6">
    <source>
        <dbReference type="Pfam" id="PF16135"/>
    </source>
</evidence>
<evidence type="ECO:0000256" key="4">
    <source>
        <dbReference type="SAM" id="MobiDB-lite"/>
    </source>
</evidence>
<proteinExistence type="predicted"/>
<protein>
    <recommendedName>
        <fullName evidence="9">DNA2/NAM7 helicase helicase domain-containing protein</fullName>
    </recommendedName>
</protein>
<keyword evidence="8" id="KW-1185">Reference proteome</keyword>
<dbReference type="InterPro" id="IPR032308">
    <property type="entry name" value="TDBD"/>
</dbReference>
<keyword evidence="3" id="KW-0175">Coiled coil</keyword>
<dbReference type="GO" id="GO:0004386">
    <property type="term" value="F:helicase activity"/>
    <property type="evidence" value="ECO:0007669"/>
    <property type="project" value="InterPro"/>
</dbReference>
<dbReference type="EMBL" id="NBSK02000007">
    <property type="protein sequence ID" value="KAJ0196586.1"/>
    <property type="molecule type" value="Genomic_DNA"/>
</dbReference>
<feature type="compositionally biased region" description="Basic and acidic residues" evidence="4">
    <location>
        <begin position="357"/>
        <end position="385"/>
    </location>
</feature>
<dbReference type="AlphaFoldDB" id="A0A9R1V1M1"/>
<dbReference type="PANTHER" id="PTHR47025">
    <property type="entry name" value="AUTOIMMUNE REGULATOR"/>
    <property type="match status" value="1"/>
</dbReference>
<dbReference type="GO" id="GO:0005634">
    <property type="term" value="C:nucleus"/>
    <property type="evidence" value="ECO:0007669"/>
    <property type="project" value="UniProtKB-SubCell"/>
</dbReference>
<dbReference type="Gene3D" id="3.40.50.300">
    <property type="entry name" value="P-loop containing nucleotide triphosphate hydrolases"/>
    <property type="match status" value="1"/>
</dbReference>
<feature type="coiled-coil region" evidence="3">
    <location>
        <begin position="161"/>
        <end position="188"/>
    </location>
</feature>
<evidence type="ECO:0000313" key="7">
    <source>
        <dbReference type="EMBL" id="KAJ0196586.1"/>
    </source>
</evidence>
<comment type="subcellular location">
    <subcellularLocation>
        <location evidence="1">Nucleus</location>
    </subcellularLocation>
</comment>
<keyword evidence="2" id="KW-0539">Nucleus</keyword>
<evidence type="ECO:0000256" key="2">
    <source>
        <dbReference type="ARBA" id="ARBA00023242"/>
    </source>
</evidence>
<evidence type="ECO:0000256" key="3">
    <source>
        <dbReference type="SAM" id="Coils"/>
    </source>
</evidence>
<name>A0A9R1V1M1_LACSA</name>